<evidence type="ECO:0008006" key="3">
    <source>
        <dbReference type="Google" id="ProtNLM"/>
    </source>
</evidence>
<feature type="non-terminal residue" evidence="1">
    <location>
        <position position="1"/>
    </location>
</feature>
<dbReference type="AlphaFoldDB" id="A0AAU9W888"/>
<keyword evidence="2" id="KW-1185">Reference proteome</keyword>
<evidence type="ECO:0000313" key="2">
    <source>
        <dbReference type="Proteomes" id="UP001159428"/>
    </source>
</evidence>
<sequence>PDECKVAIDQFFEVVSDIPYDLVEAIVKFLEKHSNGQESDCTPDCGTVQKNLDFAKKKC</sequence>
<proteinExistence type="predicted"/>
<comment type="caution">
    <text evidence="1">The sequence shown here is derived from an EMBL/GenBank/DDBJ whole genome shotgun (WGS) entry which is preliminary data.</text>
</comment>
<gene>
    <name evidence="1" type="ORF">PMEA_00032928</name>
</gene>
<organism evidence="1 2">
    <name type="scientific">Pocillopora meandrina</name>
    <dbReference type="NCBI Taxonomy" id="46732"/>
    <lineage>
        <taxon>Eukaryota</taxon>
        <taxon>Metazoa</taxon>
        <taxon>Cnidaria</taxon>
        <taxon>Anthozoa</taxon>
        <taxon>Hexacorallia</taxon>
        <taxon>Scleractinia</taxon>
        <taxon>Astrocoeniina</taxon>
        <taxon>Pocilloporidae</taxon>
        <taxon>Pocillopora</taxon>
    </lineage>
</organism>
<dbReference type="Proteomes" id="UP001159428">
    <property type="component" value="Unassembled WGS sequence"/>
</dbReference>
<reference evidence="1 2" key="1">
    <citation type="submission" date="2022-05" db="EMBL/GenBank/DDBJ databases">
        <authorList>
            <consortium name="Genoscope - CEA"/>
            <person name="William W."/>
        </authorList>
    </citation>
    <scope>NUCLEOTIDE SEQUENCE [LARGE SCALE GENOMIC DNA]</scope>
</reference>
<dbReference type="EMBL" id="CALNXJ010000008">
    <property type="protein sequence ID" value="CAH3045833.1"/>
    <property type="molecule type" value="Genomic_DNA"/>
</dbReference>
<name>A0AAU9W888_9CNID</name>
<protein>
    <recommendedName>
        <fullName evidence="3">Saposin B-type domain-containing protein</fullName>
    </recommendedName>
</protein>
<accession>A0AAU9W888</accession>
<evidence type="ECO:0000313" key="1">
    <source>
        <dbReference type="EMBL" id="CAH3045833.1"/>
    </source>
</evidence>